<dbReference type="InterPro" id="IPR004143">
    <property type="entry name" value="BPL_LPL_catalytic"/>
</dbReference>
<dbReference type="EC" id="6.3.4.15" evidence="3"/>
<dbReference type="AlphaFoldDB" id="A0A090CZQ1"/>
<feature type="domain" description="BPL/LPL catalytic" evidence="2">
    <location>
        <begin position="1"/>
        <end position="178"/>
    </location>
</feature>
<comment type="caution">
    <text evidence="3">The sequence shown here is derived from an EMBL/GenBank/DDBJ whole genome shotgun (WGS) entry which is preliminary data.</text>
</comment>
<accession>A0A090CZQ1</accession>
<dbReference type="PANTHER" id="PTHR12835:SF5">
    <property type="entry name" value="BIOTIN--PROTEIN LIGASE"/>
    <property type="match status" value="1"/>
</dbReference>
<dbReference type="eggNOG" id="COG0340">
    <property type="taxonomic scope" value="Bacteria"/>
</dbReference>
<dbReference type="OrthoDB" id="9807064at2"/>
<dbReference type="GO" id="GO:0005737">
    <property type="term" value="C:cytoplasm"/>
    <property type="evidence" value="ECO:0007669"/>
    <property type="project" value="TreeGrafter"/>
</dbReference>
<keyword evidence="4" id="KW-1185">Reference proteome</keyword>
<reference evidence="3" key="1">
    <citation type="submission" date="2013-12" db="EMBL/GenBank/DDBJ databases">
        <authorList>
            <person name="Linke B."/>
        </authorList>
    </citation>
    <scope>NUCLEOTIDE SEQUENCE [LARGE SCALE GENOMIC DNA]</scope>
    <source>
        <strain evidence="3">CRIB-18</strain>
    </source>
</reference>
<dbReference type="PANTHER" id="PTHR12835">
    <property type="entry name" value="BIOTIN PROTEIN LIGASE"/>
    <property type="match status" value="1"/>
</dbReference>
<gene>
    <name evidence="3" type="primary">birA</name>
    <name evidence="3" type="ORF">CSEC_1823</name>
</gene>
<dbReference type="NCBIfam" id="TIGR00121">
    <property type="entry name" value="birA_ligase"/>
    <property type="match status" value="1"/>
</dbReference>
<dbReference type="Proteomes" id="UP000031552">
    <property type="component" value="Unassembled WGS sequence"/>
</dbReference>
<evidence type="ECO:0000256" key="1">
    <source>
        <dbReference type="ARBA" id="ARBA00022598"/>
    </source>
</evidence>
<dbReference type="PROSITE" id="PS51733">
    <property type="entry name" value="BPL_LPL_CATALYTIC"/>
    <property type="match status" value="1"/>
</dbReference>
<dbReference type="STRING" id="1437425.CSEC_1823"/>
<evidence type="ECO:0000259" key="2">
    <source>
        <dbReference type="PROSITE" id="PS51733"/>
    </source>
</evidence>
<keyword evidence="1 3" id="KW-0436">Ligase</keyword>
<dbReference type="GO" id="GO:0004077">
    <property type="term" value="F:biotin--[biotin carboxyl-carrier protein] ligase activity"/>
    <property type="evidence" value="ECO:0007669"/>
    <property type="project" value="UniProtKB-EC"/>
</dbReference>
<proteinExistence type="predicted"/>
<dbReference type="CDD" id="cd16442">
    <property type="entry name" value="BPL"/>
    <property type="match status" value="1"/>
</dbReference>
<sequence length="246" mass="27707">MEIIEINFPILYSTNTWVLQNALLLAREKLSVISAEEQSAGRGRHKNRWFSPKGENLYASFCFFCEEEKNVSNTPQILALSVVEVLQKLGLEAKVKWPNDLLIHKKKIAGILSETKSIGALRLVCLGLGLNINMKEESLKNLSNPVSSLYLETNRTFNIDAVKNDIAKNFNEKISIFLKEGFDPFYEPFKSCLTLDGPLVFKDNSGKLQKGNKGRLNRDGSLSLEIEEGSFKTFFSGELLTEHSEL</sequence>
<reference evidence="3" key="2">
    <citation type="submission" date="2014-09" db="EMBL/GenBank/DDBJ databases">
        <title>Criblamydia sequanensis harbors a mega-plasmid encoding arsenite resistance.</title>
        <authorList>
            <person name="Bertelli C."/>
            <person name="Goesmann A."/>
            <person name="Greub G."/>
        </authorList>
    </citation>
    <scope>NUCLEOTIDE SEQUENCE [LARGE SCALE GENOMIC DNA]</scope>
    <source>
        <strain evidence="3">CRIB-18</strain>
    </source>
</reference>
<dbReference type="RefSeq" id="WP_079978030.1">
    <property type="nucleotide sequence ID" value="NZ_CCEJ010000008.1"/>
</dbReference>
<dbReference type="InterPro" id="IPR045864">
    <property type="entry name" value="aa-tRNA-synth_II/BPL/LPL"/>
</dbReference>
<dbReference type="SUPFAM" id="SSF55681">
    <property type="entry name" value="Class II aaRS and biotin synthetases"/>
    <property type="match status" value="1"/>
</dbReference>
<dbReference type="EMBL" id="CCEJ010000008">
    <property type="protein sequence ID" value="CDR34632.1"/>
    <property type="molecule type" value="Genomic_DNA"/>
</dbReference>
<dbReference type="Gene3D" id="3.30.930.10">
    <property type="entry name" value="Bira Bifunctional Protein, Domain 2"/>
    <property type="match status" value="1"/>
</dbReference>
<organism evidence="3 4">
    <name type="scientific">Candidatus Criblamydia sequanensis CRIB-18</name>
    <dbReference type="NCBI Taxonomy" id="1437425"/>
    <lineage>
        <taxon>Bacteria</taxon>
        <taxon>Pseudomonadati</taxon>
        <taxon>Chlamydiota</taxon>
        <taxon>Chlamydiia</taxon>
        <taxon>Parachlamydiales</taxon>
        <taxon>Candidatus Criblamydiaceae</taxon>
        <taxon>Candidatus Criblamydia</taxon>
    </lineage>
</organism>
<name>A0A090CZQ1_9BACT</name>
<dbReference type="Pfam" id="PF03099">
    <property type="entry name" value="BPL_LplA_LipB"/>
    <property type="match status" value="1"/>
</dbReference>
<evidence type="ECO:0000313" key="3">
    <source>
        <dbReference type="EMBL" id="CDR34632.1"/>
    </source>
</evidence>
<evidence type="ECO:0000313" key="4">
    <source>
        <dbReference type="Proteomes" id="UP000031552"/>
    </source>
</evidence>
<dbReference type="InterPro" id="IPR004408">
    <property type="entry name" value="Biotin_CoA_COase_ligase"/>
</dbReference>
<protein>
    <submittedName>
        <fullName evidence="3">Biotin--[acetyl-CoA-carboxylase] synthetase</fullName>
        <ecNumber evidence="3">6.3.4.15</ecNumber>
    </submittedName>
</protein>